<dbReference type="FlyBase" id="FBgn0032448">
    <property type="gene designation" value="CG5781"/>
</dbReference>
<evidence type="ECO:0000313" key="5">
    <source>
        <dbReference type="Proteomes" id="UP000000803"/>
    </source>
</evidence>
<name>Q9VK65_DROME</name>
<reference evidence="2 5" key="8">
    <citation type="journal article" date="2007" name="Science">
        <title>The Release 5.1 annotation of Drosophila melanogaster heterochromatin.</title>
        <authorList>
            <person name="Smith C.D."/>
            <person name="Shu S."/>
            <person name="Mungall C.J."/>
            <person name="Karpen G.H."/>
        </authorList>
    </citation>
    <scope>NUCLEOTIDE SEQUENCE [LARGE SCALE GENOMIC DNA]</scope>
    <source>
        <strain evidence="5">Berkeley</strain>
    </source>
</reference>
<reference evidence="5" key="4">
    <citation type="journal article" date="2002" name="Genome Biol.">
        <title>The transposable elements of the Drosophila melanogaster euchromatin: a genomics perspective.</title>
        <authorList>
            <person name="Kaminker J.S."/>
            <person name="Bergman C.M."/>
            <person name="Kronmiller B."/>
            <person name="Carlson J."/>
            <person name="Svirskas R."/>
            <person name="Patel S."/>
            <person name="Frise E."/>
            <person name="Wheeler D.A."/>
            <person name="Lewis S.E."/>
            <person name="Rubin G.M."/>
            <person name="Ashburner M."/>
            <person name="Celniker S.E."/>
        </authorList>
    </citation>
    <scope>NUCLEOTIDE SEQUENCE [LARGE SCALE GENOMIC DNA]</scope>
    <source>
        <strain evidence="5">Berkeley</strain>
    </source>
</reference>
<evidence type="ECO:0000313" key="3">
    <source>
        <dbReference type="EMBL" id="ACJ13242.1"/>
    </source>
</evidence>
<dbReference type="HOGENOM" id="CLU_1058735_0_0_1"/>
<protein>
    <submittedName>
        <fullName evidence="3">IP21958p</fullName>
    </submittedName>
</protein>
<proteinExistence type="evidence at transcript level"/>
<reference evidence="5" key="3">
    <citation type="journal article" date="2002" name="Genome Biol.">
        <title>Annotation of the Drosophila melanogaster euchromatic genome: a systematic review.</title>
        <authorList>
            <person name="Misra S."/>
            <person name="Crosby M.A."/>
            <person name="Mungall C.J."/>
            <person name="Matthews B.B."/>
            <person name="Campbell K.S."/>
            <person name="Hradecky P."/>
            <person name="Huang Y."/>
            <person name="Kaminker J.S."/>
            <person name="Millburn G.H."/>
            <person name="Prochnik S.E."/>
            <person name="Smith C.D."/>
            <person name="Tupy J.L."/>
            <person name="Whitfied E.J."/>
            <person name="Bayraktaroglu L."/>
            <person name="Berman B.P."/>
            <person name="Bettencourt B.R."/>
            <person name="Celniker S.E."/>
            <person name="de Grey A.D."/>
            <person name="Drysdale R.A."/>
            <person name="Harris N.L."/>
            <person name="Richter J."/>
            <person name="Russo S."/>
            <person name="Schroeder A.J."/>
            <person name="Shu S.Q."/>
            <person name="Stapleton M."/>
            <person name="Yamada C."/>
            <person name="Ashburner M."/>
            <person name="Gelbart W.M."/>
            <person name="Rubin G.M."/>
            <person name="Lewis S.E."/>
        </authorList>
    </citation>
    <scope>GENOME REANNOTATION</scope>
    <source>
        <strain evidence="5">Berkeley</strain>
    </source>
</reference>
<dbReference type="OrthoDB" id="1684416at2759"/>
<dbReference type="GeneID" id="34678"/>
<reference evidence="2" key="12">
    <citation type="journal article" date="2015" name="G3 (Bethesda)">
        <title>Gene Model Annotations for Drosophila melanogaster: The Rule-Benders.</title>
        <authorList>
            <consortium name="FlyBase Consortium"/>
            <person name="Crosby M.A."/>
            <person name="Gramates L.S."/>
            <person name="Dos Santos G."/>
            <person name="Matthews B.B."/>
            <person name="St Pierre S.E."/>
            <person name="Zhou P."/>
            <person name="Schroeder A.J."/>
            <person name="Falls K."/>
            <person name="Emmert D.B."/>
            <person name="Russo S.M."/>
            <person name="Gelbart W.M."/>
            <person name="null"/>
        </authorList>
    </citation>
    <scope>NUCLEOTIDE SEQUENCE</scope>
</reference>
<dbReference type="AGR" id="FB:FBgn0032448"/>
<reference evidence="2 5" key="6">
    <citation type="journal article" date="2005" name="PLoS Comput. Biol.">
        <title>Combined evidence annotation of transposable elements in genome sequences.</title>
        <authorList>
            <person name="Quesneville H."/>
            <person name="Bergman C.M."/>
            <person name="Andrieu O."/>
            <person name="Autard D."/>
            <person name="Nouaud D."/>
            <person name="Ashburner M."/>
            <person name="Anxolabehere D."/>
        </authorList>
    </citation>
    <scope>NUCLEOTIDE SEQUENCE [LARGE SCALE GENOMIC DNA]</scope>
    <source>
        <strain evidence="5">Berkeley</strain>
    </source>
</reference>
<dbReference type="OMA" id="KATPNPW"/>
<keyword evidence="5" id="KW-1185">Reference proteome</keyword>
<reference evidence="2" key="7">
    <citation type="submission" date="2006-08" db="EMBL/GenBank/DDBJ databases">
        <authorList>
            <person name="Celniker S."/>
            <person name="Carlson J."/>
            <person name="Wan K."/>
            <person name="Frise E."/>
            <person name="Hoskins R."/>
            <person name="Park S."/>
            <person name="Svirskas R."/>
            <person name="Rubin G."/>
        </authorList>
    </citation>
    <scope>NUCLEOTIDE SEQUENCE</scope>
</reference>
<reference evidence="2" key="13">
    <citation type="journal article" date="2015" name="Genome Res.">
        <title>The Release 6 reference sequence of the Drosophila melanogaster genome.</title>
        <authorList>
            <person name="Hoskins R.A."/>
            <person name="Carlson J.W."/>
            <person name="Wan K.H."/>
            <person name="Park S."/>
            <person name="Mendez I."/>
            <person name="Galle S.E."/>
            <person name="Booth B.W."/>
            <person name="Pfeiffer B.D."/>
            <person name="George R.A."/>
            <person name="Svirskas R."/>
            <person name="Krzywinski M."/>
            <person name="Schein J."/>
            <person name="Accardo M.C."/>
            <person name="Damia E."/>
            <person name="Messina G."/>
            <person name="Mendez-Lago M."/>
            <person name="de Pablos B."/>
            <person name="Demakova O.V."/>
            <person name="Andreyeva E.N."/>
            <person name="Boldyreva L.V."/>
            <person name="Marra M."/>
            <person name="Carvalho A.B."/>
            <person name="Dimitri P."/>
            <person name="Villasante A."/>
            <person name="Zhimulev I.F."/>
            <person name="Rubin G.M."/>
            <person name="Karpen G.H."/>
            <person name="Celniker S.E."/>
        </authorList>
    </citation>
    <scope>NUCLEOTIDE SEQUENCE</scope>
</reference>
<dbReference type="RefSeq" id="NP_609583.1">
    <property type="nucleotide sequence ID" value="NM_135739.3"/>
</dbReference>
<dbReference type="EMBL" id="BT050535">
    <property type="protein sequence ID" value="ACJ13242.1"/>
    <property type="molecule type" value="mRNA"/>
</dbReference>
<dbReference type="PaxDb" id="7227-FBpp0079990"/>
<evidence type="ECO:0000313" key="2">
    <source>
        <dbReference type="EMBL" id="AAF53214.1"/>
    </source>
</evidence>
<dbReference type="Bgee" id="FBgn0032448">
    <property type="expression patterns" value="Expressed in mid-late elongation-stage spermatid (Drosophila) in testis and 20 other cell types or tissues"/>
</dbReference>
<dbReference type="eggNOG" id="ENOG502R22S">
    <property type="taxonomic scope" value="Eukaryota"/>
</dbReference>
<sequence>MTITNWFNWSVKDLSNESHARPKLIPGFDQLDKRLQAALQERDVQKHQRKRTQAGGGQSQAKPKKLKTTRKQTPRVCKFQKVYTEKRKKLKREANMQSNAFQFRSRPVPDFERSHRRLERRKLYLNSLQTVTKPRCPATLATSMVALNKRLKKQRQSRKTSDFVPRINPGSSMDYLNRQPFTPLVKSSFTHPKPFHLHTSERALRRQVYDERKRIRMDRRLEQQTIDWFARERSEYFKLRKMTNFKATPNPWKQTRVTARKDSQAA</sequence>
<dbReference type="DNASU" id="34678"/>
<dbReference type="UCSC" id="CG5781-RA">
    <property type="organism name" value="d. melanogaster"/>
</dbReference>
<dbReference type="IntAct" id="Q9VK65">
    <property type="interactions" value="1"/>
</dbReference>
<reference evidence="2" key="11">
    <citation type="journal article" date="2015" name="G3 (Bethesda)">
        <title>Gene Model Annotations for Drosophila melanogaster: Impact of High-Throughput Data.</title>
        <authorList>
            <consortium name="FlyBase Consortium"/>
            <person name="Matthews B.B."/>
            <person name="Dos Santos G."/>
            <person name="Crosby M.A."/>
            <person name="Emmert D.B."/>
            <person name="St Pierre S.E."/>
            <person name="Gramates L.S."/>
            <person name="Zhou P."/>
            <person name="Schroeder A.J."/>
            <person name="Falls K."/>
            <person name="Strelets V."/>
            <person name="Russo S.M."/>
            <person name="Gelbart W.M."/>
            <person name="null"/>
        </authorList>
    </citation>
    <scope>NUCLEOTIDE SEQUENCE</scope>
</reference>
<dbReference type="SMR" id="Q9VK65"/>
<dbReference type="KEGG" id="dme:Dmel_CG5781"/>
<dbReference type="VEuPathDB" id="VectorBase:FBgn0032448"/>
<dbReference type="InParanoid" id="Q9VK65"/>
<dbReference type="EMBL" id="AE014134">
    <property type="protein sequence ID" value="AAF53214.1"/>
    <property type="molecule type" value="Genomic_DNA"/>
</dbReference>
<reference evidence="2 5" key="9">
    <citation type="journal article" date="2007" name="Science">
        <title>Sequence finishing and mapping of Drosophila melanogaster heterochromatin.</title>
        <authorList>
            <person name="Hoskins R.A."/>
            <person name="Carlson J.W."/>
            <person name="Kennedy C."/>
            <person name="Acevedo D."/>
            <person name="Evans-Holm M."/>
            <person name="Frise E."/>
            <person name="Wan K.H."/>
            <person name="Park S."/>
            <person name="Mendez-Lago M."/>
            <person name="Rossi F."/>
            <person name="Villasante A."/>
            <person name="Dimitri P."/>
            <person name="Karpen G.H."/>
            <person name="Celniker S.E."/>
        </authorList>
    </citation>
    <scope>NUCLEOTIDE SEQUENCE [LARGE SCALE GENOMIC DNA]</scope>
    <source>
        <strain evidence="5">Berkeley</strain>
    </source>
</reference>
<evidence type="ECO:0000313" key="4">
    <source>
        <dbReference type="FlyBase" id="FBgn0032448"/>
    </source>
</evidence>
<dbReference type="STRING" id="7227.FBpp0079990"/>
<evidence type="ECO:0000256" key="1">
    <source>
        <dbReference type="SAM" id="MobiDB-lite"/>
    </source>
</evidence>
<reference evidence="5" key="2">
    <citation type="journal article" date="2002" name="Genome Biol.">
        <title>Finishing a whole-genome shotgun: release 3 of the Drosophila melanogaster euchromatic genome sequence.</title>
        <authorList>
            <person name="Celniker S.E."/>
            <person name="Wheeler D.A."/>
            <person name="Kronmiller B."/>
            <person name="Carlson J.W."/>
            <person name="Halpern A."/>
            <person name="Patel S."/>
            <person name="Adams M."/>
            <person name="Champe M."/>
            <person name="Dugan S.P."/>
            <person name="Frise E."/>
            <person name="Hodgson A."/>
            <person name="George R.A."/>
            <person name="Hoskins R.A."/>
            <person name="Laverty T."/>
            <person name="Muzny D.M."/>
            <person name="Nelson C.R."/>
            <person name="Pacleb J.M."/>
            <person name="Park S."/>
            <person name="Pfeiffer B.D."/>
            <person name="Richards S."/>
            <person name="Sodergren E.J."/>
            <person name="Svirskas R."/>
            <person name="Tabor P.E."/>
            <person name="Wan K."/>
            <person name="Stapleton M."/>
            <person name="Sutton G.G."/>
            <person name="Venter C."/>
            <person name="Weinstock G."/>
            <person name="Scherer S.E."/>
            <person name="Myers E.W."/>
            <person name="Gibbs R.A."/>
            <person name="Rubin G.M."/>
        </authorList>
    </citation>
    <scope>NUCLEOTIDE SEQUENCE [LARGE SCALE GENOMIC DNA]</scope>
    <source>
        <strain evidence="5">Berkeley</strain>
    </source>
</reference>
<organism evidence="2 5">
    <name type="scientific">Drosophila melanogaster</name>
    <name type="common">Fruit fly</name>
    <dbReference type="NCBI Taxonomy" id="7227"/>
    <lineage>
        <taxon>Eukaryota</taxon>
        <taxon>Metazoa</taxon>
        <taxon>Ecdysozoa</taxon>
        <taxon>Arthropoda</taxon>
        <taxon>Hexapoda</taxon>
        <taxon>Insecta</taxon>
        <taxon>Pterygota</taxon>
        <taxon>Neoptera</taxon>
        <taxon>Endopterygota</taxon>
        <taxon>Diptera</taxon>
        <taxon>Brachycera</taxon>
        <taxon>Muscomorpha</taxon>
        <taxon>Ephydroidea</taxon>
        <taxon>Drosophilidae</taxon>
        <taxon>Drosophila</taxon>
        <taxon>Sophophora</taxon>
    </lineage>
</organism>
<dbReference type="BioGRID-ORCS" id="34678">
    <property type="hits" value="0 hits in 1 CRISPR screen"/>
</dbReference>
<reference evidence="2" key="14">
    <citation type="submission" date="2022-11" db="EMBL/GenBank/DDBJ databases">
        <title>Drosophila melanogaster release 4 sequence.</title>
        <authorList>
            <consortium name="Berkeley Drosophila Genome Project"/>
            <person name="Celniker S."/>
            <person name="Carlson J."/>
            <person name="Wan K."/>
            <person name="Pfeiffer B."/>
            <person name="Frise E."/>
            <person name="George R."/>
            <person name="Hoskins R."/>
            <person name="Stapleton M."/>
            <person name="Pacleb J."/>
            <person name="Park S."/>
            <person name="Svirskas R."/>
            <person name="Smith E."/>
            <person name="Yu C."/>
            <person name="Rubin G."/>
        </authorList>
    </citation>
    <scope>NUCLEOTIDE SEQUENCE</scope>
</reference>
<reference evidence="2 5" key="1">
    <citation type="journal article" date="2000" name="Science">
        <title>The genome sequence of Drosophila melanogaster.</title>
        <authorList>
            <person name="Adams M.D."/>
            <person name="Celniker S.E."/>
            <person name="Holt R.A."/>
            <person name="Evans C.A."/>
            <person name="Gocayne J.D."/>
            <person name="Amanatides P.G."/>
            <person name="Scherer S.E."/>
            <person name="Li P.W."/>
            <person name="Hoskins R.A."/>
            <person name="Galle R.F."/>
            <person name="George R.A."/>
            <person name="Lewis S.E."/>
            <person name="Richards S."/>
            <person name="Ashburner M."/>
            <person name="Henderson S.N."/>
            <person name="Sutton G.G."/>
            <person name="Wortman J.R."/>
            <person name="Yandell M.D."/>
            <person name="Zhang Q."/>
            <person name="Chen L.X."/>
            <person name="Brandon R.C."/>
            <person name="Rogers Y.H."/>
            <person name="Blazej R.G."/>
            <person name="Champe M."/>
            <person name="Pfeiffer B.D."/>
            <person name="Wan K.H."/>
            <person name="Doyle C."/>
            <person name="Baxter E.G."/>
            <person name="Helt G."/>
            <person name="Nelson C.R."/>
            <person name="Gabor G.L."/>
            <person name="Abril J.F."/>
            <person name="Agbayani A."/>
            <person name="An H.J."/>
            <person name="Andrews-Pfannkoch C."/>
            <person name="Baldwin D."/>
            <person name="Ballew R.M."/>
            <person name="Basu A."/>
            <person name="Baxendale J."/>
            <person name="Bayraktaroglu L."/>
            <person name="Beasley E.M."/>
            <person name="Beeson K.Y."/>
            <person name="Benos P.V."/>
            <person name="Berman B.P."/>
            <person name="Bhandari D."/>
            <person name="Bolshakov S."/>
            <person name="Borkova D."/>
            <person name="Botchan M.R."/>
            <person name="Bouck J."/>
            <person name="Brokstein P."/>
            <person name="Brottier P."/>
            <person name="Burtis K.C."/>
            <person name="Busam D.A."/>
            <person name="Butler H."/>
            <person name="Cadieu E."/>
            <person name="Center A."/>
            <person name="Chandra I."/>
            <person name="Cherry J.M."/>
            <person name="Cawley S."/>
            <person name="Dahlke C."/>
            <person name="Davenport L.B."/>
            <person name="Davies P."/>
            <person name="de Pablos B."/>
            <person name="Delcher A."/>
            <person name="Deng Z."/>
            <person name="Mays A.D."/>
            <person name="Dew I."/>
            <person name="Dietz S.M."/>
            <person name="Dodson K."/>
            <person name="Doup L.E."/>
            <person name="Downes M."/>
            <person name="Dugan-Rocha S."/>
            <person name="Dunkov B.C."/>
            <person name="Dunn P."/>
            <person name="Durbin K.J."/>
            <person name="Evangelista C.C."/>
            <person name="Ferraz C."/>
            <person name="Ferriera S."/>
            <person name="Fleischmann W."/>
            <person name="Fosler C."/>
            <person name="Gabrielian A.E."/>
            <person name="Garg N.S."/>
            <person name="Gelbart W.M."/>
            <person name="Glasser K."/>
            <person name="Glodek A."/>
            <person name="Gong F."/>
            <person name="Gorrell J.H."/>
            <person name="Gu Z."/>
            <person name="Guan P."/>
            <person name="Harris M."/>
            <person name="Harris N.L."/>
            <person name="Harvey D."/>
            <person name="Heiman T.J."/>
            <person name="Hernandez J.R."/>
            <person name="Houck J."/>
            <person name="Hostin D."/>
            <person name="Houston K.A."/>
            <person name="Howland T.J."/>
            <person name="Wei M.H."/>
            <person name="Ibegwam C."/>
            <person name="Jalali M."/>
            <person name="Kalush F."/>
            <person name="Karpen G.H."/>
            <person name="Ke Z."/>
            <person name="Kennison J.A."/>
            <person name="Ketchum K.A."/>
            <person name="Kimmel B.E."/>
            <person name="Kodira C.D."/>
            <person name="Kraft C."/>
            <person name="Kravitz S."/>
            <person name="Kulp D."/>
            <person name="Lai Z."/>
            <person name="Lasko P."/>
            <person name="Lei Y."/>
            <person name="Levitsky A.A."/>
            <person name="Li J."/>
            <person name="Li Z."/>
            <person name="Liang Y."/>
            <person name="Lin X."/>
            <person name="Liu X."/>
            <person name="Mattei B."/>
            <person name="McIntosh T.C."/>
            <person name="McLeod M.P."/>
            <person name="McPherson D."/>
            <person name="Merkulov G."/>
            <person name="Milshina N.V."/>
            <person name="Mobarry C."/>
            <person name="Morris J."/>
            <person name="Moshrefi A."/>
            <person name="Mount S.M."/>
            <person name="Moy M."/>
            <person name="Murphy B."/>
            <person name="Murphy L."/>
            <person name="Muzny D.M."/>
            <person name="Nelson D.L."/>
            <person name="Nelson D.R."/>
            <person name="Nelson K.A."/>
            <person name="Nixon K."/>
            <person name="Nusskern D.R."/>
            <person name="Pacleb J.M."/>
            <person name="Palazzolo M."/>
            <person name="Pittman G.S."/>
            <person name="Pan S."/>
            <person name="Pollard J."/>
            <person name="Puri V."/>
            <person name="Reese M.G."/>
            <person name="Reinert K."/>
            <person name="Remington K."/>
            <person name="Saunders R.D."/>
            <person name="Scheeler F."/>
            <person name="Shen H."/>
            <person name="Shue B.C."/>
            <person name="Siden-Kiamos I."/>
            <person name="Simpson M."/>
            <person name="Skupski M.P."/>
            <person name="Smith T."/>
            <person name="Spier E."/>
            <person name="Spradling A.C."/>
            <person name="Stapleton M."/>
            <person name="Strong R."/>
            <person name="Sun E."/>
            <person name="Svirskas R."/>
            <person name="Tector C."/>
            <person name="Turner R."/>
            <person name="Venter E."/>
            <person name="Wang A.H."/>
            <person name="Wang X."/>
            <person name="Wang Z.Y."/>
            <person name="Wassarman D.A."/>
            <person name="Weinstock G.M."/>
            <person name="Weissenbach J."/>
            <person name="Williams S.M."/>
            <person name="WoodageT"/>
            <person name="Worley K.C."/>
            <person name="Wu D."/>
            <person name="Yang S."/>
            <person name="Yao Q.A."/>
            <person name="Ye J."/>
            <person name="Yeh R.F."/>
            <person name="Zaveri J.S."/>
            <person name="Zhan M."/>
            <person name="Zhang G."/>
            <person name="Zhao Q."/>
            <person name="Zheng L."/>
            <person name="Zheng X.H."/>
            <person name="Zhong F.N."/>
            <person name="Zhong W."/>
            <person name="Zhou X."/>
            <person name="Zhu S."/>
            <person name="Zhu X."/>
            <person name="Smith H.O."/>
            <person name="Gibbs R.A."/>
            <person name="Myers E.W."/>
            <person name="Rubin G.M."/>
            <person name="Venter J.C."/>
        </authorList>
    </citation>
    <scope>NUCLEOTIDE SEQUENCE [LARGE SCALE GENOMIC DNA]</scope>
    <source>
        <strain evidence="5">Berkeley</strain>
    </source>
</reference>
<dbReference type="Proteomes" id="UP000000803">
    <property type="component" value="Chromosome 2L"/>
</dbReference>
<feature type="compositionally biased region" description="Basic residues" evidence="1">
    <location>
        <begin position="62"/>
        <end position="73"/>
    </location>
</feature>
<accession>Q9VK65</accession>
<reference evidence="2" key="15">
    <citation type="submission" date="2022-11" db="EMBL/GenBank/DDBJ databases">
        <authorList>
            <consortium name="FlyBase"/>
        </authorList>
    </citation>
    <scope>NUCLEOTIDE SEQUENCE</scope>
</reference>
<feature type="region of interest" description="Disordered" evidence="1">
    <location>
        <begin position="41"/>
        <end position="73"/>
    </location>
</feature>
<dbReference type="AlphaFoldDB" id="Q9VK65"/>
<reference evidence="3" key="10">
    <citation type="submission" date="2008-11" db="EMBL/GenBank/DDBJ databases">
        <authorList>
            <person name="Carlson J."/>
            <person name="Booth B."/>
            <person name="Frise E."/>
            <person name="Park S."/>
            <person name="Wan K."/>
            <person name="Yu C."/>
            <person name="Celniker S."/>
        </authorList>
    </citation>
    <scope>NUCLEOTIDE SEQUENCE</scope>
</reference>
<reference evidence="2 5" key="5">
    <citation type="journal article" date="2002" name="Genome Biol.">
        <title>Heterochromatic sequences in a Drosophila whole-genome shotgun assembly.</title>
        <authorList>
            <person name="Hoskins R.A."/>
            <person name="Smith C.D."/>
            <person name="Carlson J.W."/>
            <person name="Carvalho A.B."/>
            <person name="Halpern A."/>
            <person name="Kaminker J.S."/>
            <person name="Kennedy C."/>
            <person name="Mungall C.J."/>
            <person name="Sullivan B.A."/>
            <person name="Sutton G.G."/>
            <person name="Yasuhara J.C."/>
            <person name="Wakimoto B.T."/>
            <person name="Myers E.W."/>
            <person name="Celniker S.E."/>
            <person name="Rubin G.M."/>
            <person name="Karpen G.H."/>
        </authorList>
    </citation>
    <scope>NUCLEOTIDE SEQUENCE [LARGE SCALE GENOMIC DNA]</scope>
    <source>
        <strain evidence="5">Berkeley</strain>
    </source>
</reference>
<gene>
    <name evidence="2" type="primary">Dmel\CG5781</name>
    <name evidence="3" type="synonym">CG5781-RA</name>
    <name evidence="2 4" type="ORF">CG5781</name>
    <name evidence="2" type="ORF">Dmel_CG5781</name>
</gene>